<dbReference type="EMBL" id="CP032418">
    <property type="protein sequence ID" value="AYC28773.1"/>
    <property type="molecule type" value="Genomic_DNA"/>
</dbReference>
<dbReference type="InterPro" id="IPR005122">
    <property type="entry name" value="Uracil-DNA_glycosylase-like"/>
</dbReference>
<evidence type="ECO:0000256" key="3">
    <source>
        <dbReference type="ARBA" id="ARBA00008184"/>
    </source>
</evidence>
<dbReference type="EC" id="3.2.2.27" evidence="4 9"/>
<accession>A0A385YTG6</accession>
<keyword evidence="6 9" id="KW-0227">DNA damage</keyword>
<dbReference type="Proteomes" id="UP000265725">
    <property type="component" value="Chromosome"/>
</dbReference>
<dbReference type="OrthoDB" id="9804372at2"/>
<sequence>MTLEDALIGNDWHDVLQNEWSKPYWHQLNQFVDEEYSTHTIYPEREDIFACFRRTSFQKTSVVILGQDPYHGAGQAHGLSFSVAGNETLPPSLRNMYKEMREDIGCAPSTGDLGAWADQGVLLLNTVLTVREGQAHSHANRGWEVLTDAVITHLSEREDPVVFVLWGNFARKKKRLIDPAKNVIIEGAHPSPLSAYRGFFGSKPYSAINAELVRIGKKPITFCTKQ</sequence>
<keyword evidence="12" id="KW-1185">Reference proteome</keyword>
<dbReference type="GO" id="GO:0005737">
    <property type="term" value="C:cytoplasm"/>
    <property type="evidence" value="ECO:0007669"/>
    <property type="project" value="UniProtKB-SubCell"/>
</dbReference>
<evidence type="ECO:0000256" key="1">
    <source>
        <dbReference type="ARBA" id="ARBA00001400"/>
    </source>
</evidence>
<comment type="function">
    <text evidence="2 9">Excises uracil residues from the DNA which can arise as a result of misincorporation of dUMP residues by DNA polymerase or due to deamination of cytosine.</text>
</comment>
<dbReference type="GO" id="GO:0097510">
    <property type="term" value="P:base-excision repair, AP site formation via deaminated base removal"/>
    <property type="evidence" value="ECO:0007669"/>
    <property type="project" value="TreeGrafter"/>
</dbReference>
<dbReference type="SMART" id="SM00986">
    <property type="entry name" value="UDG"/>
    <property type="match status" value="1"/>
</dbReference>
<gene>
    <name evidence="9" type="primary">ung</name>
    <name evidence="11" type="ORF">D3873_02385</name>
</gene>
<dbReference type="KEGG" id="paek:D3873_02385"/>
<comment type="subcellular location">
    <subcellularLocation>
        <location evidence="9">Cytoplasm</location>
    </subcellularLocation>
</comment>
<evidence type="ECO:0000256" key="5">
    <source>
        <dbReference type="ARBA" id="ARBA00018429"/>
    </source>
</evidence>
<dbReference type="NCBIfam" id="NF003591">
    <property type="entry name" value="PRK05254.1-4"/>
    <property type="match status" value="1"/>
</dbReference>
<dbReference type="HAMAP" id="MF_00148">
    <property type="entry name" value="UDG"/>
    <property type="match status" value="1"/>
</dbReference>
<dbReference type="CDD" id="cd10027">
    <property type="entry name" value="UDG-F1-like"/>
    <property type="match status" value="1"/>
</dbReference>
<dbReference type="PANTHER" id="PTHR11264">
    <property type="entry name" value="URACIL-DNA GLYCOSYLASE"/>
    <property type="match status" value="1"/>
</dbReference>
<dbReference type="SMART" id="SM00987">
    <property type="entry name" value="UreE_C"/>
    <property type="match status" value="1"/>
</dbReference>
<dbReference type="InterPro" id="IPR002043">
    <property type="entry name" value="UDG_fam1"/>
</dbReference>
<dbReference type="NCBIfam" id="NF003588">
    <property type="entry name" value="PRK05254.1-1"/>
    <property type="match status" value="1"/>
</dbReference>
<evidence type="ECO:0000313" key="11">
    <source>
        <dbReference type="EMBL" id="AYC28773.1"/>
    </source>
</evidence>
<feature type="active site" description="Proton acceptor" evidence="9">
    <location>
        <position position="68"/>
    </location>
</feature>
<dbReference type="Gene3D" id="3.40.470.10">
    <property type="entry name" value="Uracil-DNA glycosylase-like domain"/>
    <property type="match status" value="1"/>
</dbReference>
<dbReference type="Pfam" id="PF03167">
    <property type="entry name" value="UDG"/>
    <property type="match status" value="1"/>
</dbReference>
<keyword evidence="7 9" id="KW-0378">Hydrolase</keyword>
<reference evidence="12" key="1">
    <citation type="submission" date="2018-09" db="EMBL/GenBank/DDBJ databases">
        <authorList>
            <person name="Zhu H."/>
        </authorList>
    </citation>
    <scope>NUCLEOTIDE SEQUENCE [LARGE SCALE GENOMIC DNA]</scope>
    <source>
        <strain evidence="12">K2R23-3</strain>
    </source>
</reference>
<organism evidence="11 12">
    <name type="scientific">Paenisporosarcina cavernae</name>
    <dbReference type="NCBI Taxonomy" id="2320858"/>
    <lineage>
        <taxon>Bacteria</taxon>
        <taxon>Bacillati</taxon>
        <taxon>Bacillota</taxon>
        <taxon>Bacilli</taxon>
        <taxon>Bacillales</taxon>
        <taxon>Caryophanaceae</taxon>
        <taxon>Paenisporosarcina</taxon>
    </lineage>
</organism>
<name>A0A385YTG6_9BACL</name>
<dbReference type="PANTHER" id="PTHR11264:SF0">
    <property type="entry name" value="URACIL-DNA GLYCOSYLASE"/>
    <property type="match status" value="1"/>
</dbReference>
<protein>
    <recommendedName>
        <fullName evidence="5 9">Uracil-DNA glycosylase</fullName>
        <shortName evidence="9">UDG</shortName>
        <ecNumber evidence="4 9">3.2.2.27</ecNumber>
    </recommendedName>
</protein>
<evidence type="ECO:0000256" key="9">
    <source>
        <dbReference type="HAMAP-Rule" id="MF_00148"/>
    </source>
</evidence>
<dbReference type="RefSeq" id="WP_119882517.1">
    <property type="nucleotide sequence ID" value="NZ_CP032418.1"/>
</dbReference>
<dbReference type="GO" id="GO:0004844">
    <property type="term" value="F:uracil DNA N-glycosylase activity"/>
    <property type="evidence" value="ECO:0007669"/>
    <property type="project" value="UniProtKB-UniRule"/>
</dbReference>
<keyword evidence="8 9" id="KW-0234">DNA repair</keyword>
<evidence type="ECO:0000256" key="4">
    <source>
        <dbReference type="ARBA" id="ARBA00012030"/>
    </source>
</evidence>
<evidence type="ECO:0000259" key="10">
    <source>
        <dbReference type="SMART" id="SM00986"/>
    </source>
</evidence>
<dbReference type="InterPro" id="IPR036895">
    <property type="entry name" value="Uracil-DNA_glycosylase-like_sf"/>
</dbReference>
<evidence type="ECO:0000256" key="8">
    <source>
        <dbReference type="ARBA" id="ARBA00023204"/>
    </source>
</evidence>
<comment type="similarity">
    <text evidence="3 9">Belongs to the uracil-DNA glycosylase (UDG) superfamily. UNG family.</text>
</comment>
<evidence type="ECO:0000256" key="2">
    <source>
        <dbReference type="ARBA" id="ARBA00002631"/>
    </source>
</evidence>
<evidence type="ECO:0000313" key="12">
    <source>
        <dbReference type="Proteomes" id="UP000265725"/>
    </source>
</evidence>
<keyword evidence="11" id="KW-0326">Glycosidase</keyword>
<keyword evidence="9" id="KW-0963">Cytoplasm</keyword>
<dbReference type="NCBIfam" id="NF003589">
    <property type="entry name" value="PRK05254.1-2"/>
    <property type="match status" value="1"/>
</dbReference>
<dbReference type="SUPFAM" id="SSF52141">
    <property type="entry name" value="Uracil-DNA glycosylase-like"/>
    <property type="match status" value="1"/>
</dbReference>
<dbReference type="AlphaFoldDB" id="A0A385YTG6"/>
<dbReference type="NCBIfam" id="TIGR00628">
    <property type="entry name" value="ung"/>
    <property type="match status" value="1"/>
</dbReference>
<proteinExistence type="inferred from homology"/>
<feature type="domain" description="Uracil-DNA glycosylase-like" evidence="10">
    <location>
        <begin position="53"/>
        <end position="212"/>
    </location>
</feature>
<evidence type="ECO:0000256" key="7">
    <source>
        <dbReference type="ARBA" id="ARBA00022801"/>
    </source>
</evidence>
<evidence type="ECO:0000256" key="6">
    <source>
        <dbReference type="ARBA" id="ARBA00022763"/>
    </source>
</evidence>
<dbReference type="NCBIfam" id="NF003592">
    <property type="entry name" value="PRK05254.1-5"/>
    <property type="match status" value="1"/>
</dbReference>
<comment type="catalytic activity">
    <reaction evidence="1 9">
        <text>Hydrolyzes single-stranded DNA or mismatched double-stranded DNA and polynucleotides, releasing free uracil.</text>
        <dbReference type="EC" id="3.2.2.27"/>
    </reaction>
</comment>
<dbReference type="FunFam" id="3.40.470.10:FF:000001">
    <property type="entry name" value="Uracil-DNA glycosylase"/>
    <property type="match status" value="1"/>
</dbReference>